<comment type="caution">
    <text evidence="2">The sequence shown here is derived from an EMBL/GenBank/DDBJ whole genome shotgun (WGS) entry which is preliminary data.</text>
</comment>
<feature type="signal peptide" evidence="1">
    <location>
        <begin position="1"/>
        <end position="31"/>
    </location>
</feature>
<organism evidence="2 3">
    <name type="scientific">Microbacterium mitrae</name>
    <dbReference type="NCBI Taxonomy" id="664640"/>
    <lineage>
        <taxon>Bacteria</taxon>
        <taxon>Bacillati</taxon>
        <taxon>Actinomycetota</taxon>
        <taxon>Actinomycetes</taxon>
        <taxon>Micrococcales</taxon>
        <taxon>Microbacteriaceae</taxon>
        <taxon>Microbacterium</taxon>
    </lineage>
</organism>
<sequence length="233" mass="26053">MVFKHRRHRVLSAAVTATFLANLVSFVPAPADFPGALDSEEPLIAAYVVGADGTPIPLDEVPFKSEDAPSEGPSISPYLLDFGQWVSCIQIGNENDVFMNYQFAKDGQIQDVRLKCGNDYYGYRHIKKKHETDWNKLMTAGEALGWVPESQGIESWDDLMAQSAGMVLFGWQNTGYNPGNSKRCAIAKVQWYRMDTFQVVLSKRIIVVFATDSDRLITAYPPKDQNTQTCYPS</sequence>
<evidence type="ECO:0000313" key="2">
    <source>
        <dbReference type="EMBL" id="TXK04527.1"/>
    </source>
</evidence>
<gene>
    <name evidence="2" type="ORF">FVP60_07510</name>
</gene>
<feature type="chain" id="PRO_5022693317" evidence="1">
    <location>
        <begin position="32"/>
        <end position="233"/>
    </location>
</feature>
<dbReference type="EMBL" id="VRSW01000002">
    <property type="protein sequence ID" value="TXK04527.1"/>
    <property type="molecule type" value="Genomic_DNA"/>
</dbReference>
<dbReference type="AlphaFoldDB" id="A0A5C8HM61"/>
<evidence type="ECO:0000256" key="1">
    <source>
        <dbReference type="SAM" id="SignalP"/>
    </source>
</evidence>
<keyword evidence="1" id="KW-0732">Signal</keyword>
<accession>A0A5C8HM61</accession>
<protein>
    <submittedName>
        <fullName evidence="2">Uncharacterized protein</fullName>
    </submittedName>
</protein>
<reference evidence="2 3" key="1">
    <citation type="submission" date="2019-08" db="EMBL/GenBank/DDBJ databases">
        <authorList>
            <person name="Dong K."/>
        </authorList>
    </citation>
    <scope>NUCLEOTIDE SEQUENCE [LARGE SCALE GENOMIC DNA]</scope>
    <source>
        <strain evidence="2 3">M4-8</strain>
    </source>
</reference>
<dbReference type="RefSeq" id="WP_147825662.1">
    <property type="nucleotide sequence ID" value="NZ_BAAARG010000002.1"/>
</dbReference>
<name>A0A5C8HM61_9MICO</name>
<dbReference type="OrthoDB" id="5144412at2"/>
<dbReference type="Proteomes" id="UP000321196">
    <property type="component" value="Unassembled WGS sequence"/>
</dbReference>
<evidence type="ECO:0000313" key="3">
    <source>
        <dbReference type="Proteomes" id="UP000321196"/>
    </source>
</evidence>
<keyword evidence="3" id="KW-1185">Reference proteome</keyword>
<proteinExistence type="predicted"/>